<evidence type="ECO:0000313" key="1">
    <source>
        <dbReference type="EMBL" id="MBD8890615.1"/>
    </source>
</evidence>
<comment type="caution">
    <text evidence="1">The sequence shown here is derived from an EMBL/GenBank/DDBJ whole genome shotgun (WGS) entry which is preliminary data.</text>
</comment>
<name>A0ABR9CIG3_9HYPH</name>
<evidence type="ECO:0000313" key="2">
    <source>
        <dbReference type="Proteomes" id="UP000632063"/>
    </source>
</evidence>
<protein>
    <submittedName>
        <fullName evidence="1">DUF1488 domain-containing protein</fullName>
    </submittedName>
</protein>
<gene>
    <name evidence="1" type="ORF">IG616_03590</name>
</gene>
<organism evidence="1 2">
    <name type="scientific">Roseibium litorale</name>
    <dbReference type="NCBI Taxonomy" id="2803841"/>
    <lineage>
        <taxon>Bacteria</taxon>
        <taxon>Pseudomonadati</taxon>
        <taxon>Pseudomonadota</taxon>
        <taxon>Alphaproteobacteria</taxon>
        <taxon>Hyphomicrobiales</taxon>
        <taxon>Stappiaceae</taxon>
        <taxon>Roseibium</taxon>
    </lineage>
</organism>
<sequence>MLSFLNPSRSYDPVRRCVRFAGHDGMFEISFTVDVDALEPVASDAQQGETAYLQAFDKARNKIHEIARKAYANGHRRVYELGRDSFR</sequence>
<dbReference type="Pfam" id="PF07369">
    <property type="entry name" value="DUF1488"/>
    <property type="match status" value="1"/>
</dbReference>
<reference evidence="2" key="1">
    <citation type="submission" date="2020-09" db="EMBL/GenBank/DDBJ databases">
        <title>The genome sequence of strain Labrenzia suaedae 4C16A.</title>
        <authorList>
            <person name="Liu Y."/>
        </authorList>
    </citation>
    <scope>NUCLEOTIDE SEQUENCE [LARGE SCALE GENOMIC DNA]</scope>
    <source>
        <strain evidence="2">4C16A</strain>
    </source>
</reference>
<keyword evidence="2" id="KW-1185">Reference proteome</keyword>
<proteinExistence type="predicted"/>
<dbReference type="Proteomes" id="UP000632063">
    <property type="component" value="Unassembled WGS sequence"/>
</dbReference>
<dbReference type="InterPro" id="IPR036692">
    <property type="entry name" value="Shew3726-like_sf"/>
</dbReference>
<dbReference type="SUPFAM" id="SSF160272">
    <property type="entry name" value="Shew3726-like"/>
    <property type="match status" value="1"/>
</dbReference>
<reference evidence="1 2" key="2">
    <citation type="journal article" date="2021" name="Int. J. Syst. Evol. Microbiol.">
        <title>Roseibium litorale sp. nov., isolated from a tidal flat sediment and proposal for the reclassification of Labrenzia polysiphoniae as Roseibium polysiphoniae comb. nov.</title>
        <authorList>
            <person name="Liu Y."/>
            <person name="Pei T."/>
            <person name="Du J."/>
            <person name="Chao M."/>
            <person name="Deng M.R."/>
            <person name="Zhu H."/>
        </authorList>
    </citation>
    <scope>NUCLEOTIDE SEQUENCE [LARGE SCALE GENOMIC DNA]</scope>
    <source>
        <strain evidence="1 2">4C16A</strain>
    </source>
</reference>
<dbReference type="EMBL" id="JACYXI010000001">
    <property type="protein sequence ID" value="MBD8890615.1"/>
    <property type="molecule type" value="Genomic_DNA"/>
</dbReference>
<accession>A0ABR9CIG3</accession>
<dbReference type="InterPro" id="IPR009962">
    <property type="entry name" value="DUF1488"/>
</dbReference>
<dbReference type="RefSeq" id="WP_192146433.1">
    <property type="nucleotide sequence ID" value="NZ_JACYXI010000001.1"/>
</dbReference>